<evidence type="ECO:0000313" key="9">
    <source>
        <dbReference type="EMBL" id="WPG99914.1"/>
    </source>
</evidence>
<dbReference type="GO" id="GO:0001678">
    <property type="term" value="P:intracellular glucose homeostasis"/>
    <property type="evidence" value="ECO:0007669"/>
    <property type="project" value="InterPro"/>
</dbReference>
<dbReference type="GO" id="GO:0006096">
    <property type="term" value="P:glycolytic process"/>
    <property type="evidence" value="ECO:0007669"/>
    <property type="project" value="UniProtKB-KW"/>
</dbReference>
<dbReference type="GO" id="GO:0008865">
    <property type="term" value="F:fructokinase activity"/>
    <property type="evidence" value="ECO:0007669"/>
    <property type="project" value="TreeGrafter"/>
</dbReference>
<dbReference type="PROSITE" id="PS51748">
    <property type="entry name" value="HEXOKINASE_2"/>
    <property type="match status" value="1"/>
</dbReference>
<dbReference type="SUPFAM" id="SSF53067">
    <property type="entry name" value="Actin-like ATPase domain"/>
    <property type="match status" value="2"/>
</dbReference>
<evidence type="ECO:0000256" key="2">
    <source>
        <dbReference type="ARBA" id="ARBA00022679"/>
    </source>
</evidence>
<dbReference type="InterPro" id="IPR022673">
    <property type="entry name" value="Hexokinase_C"/>
</dbReference>
<dbReference type="Pfam" id="PF00349">
    <property type="entry name" value="Hexokinase_1"/>
    <property type="match status" value="1"/>
</dbReference>
<dbReference type="Proteomes" id="UP001303373">
    <property type="component" value="Chromosome 3"/>
</dbReference>
<dbReference type="InterPro" id="IPR043129">
    <property type="entry name" value="ATPase_NBD"/>
</dbReference>
<evidence type="ECO:0000256" key="4">
    <source>
        <dbReference type="ARBA" id="ARBA00022777"/>
    </source>
</evidence>
<dbReference type="GO" id="GO:0005524">
    <property type="term" value="F:ATP binding"/>
    <property type="evidence" value="ECO:0007669"/>
    <property type="project" value="UniProtKB-UniRule"/>
</dbReference>
<comment type="similarity">
    <text evidence="1 6">Belongs to the hexokinase family.</text>
</comment>
<dbReference type="GO" id="GO:0006013">
    <property type="term" value="P:mannose metabolic process"/>
    <property type="evidence" value="ECO:0007669"/>
    <property type="project" value="TreeGrafter"/>
</dbReference>
<evidence type="ECO:0000256" key="1">
    <source>
        <dbReference type="ARBA" id="ARBA00009225"/>
    </source>
</evidence>
<dbReference type="GO" id="GO:0005829">
    <property type="term" value="C:cytosol"/>
    <property type="evidence" value="ECO:0007669"/>
    <property type="project" value="TreeGrafter"/>
</dbReference>
<dbReference type="AlphaFoldDB" id="A0AAQ3M319"/>
<dbReference type="InterPro" id="IPR022672">
    <property type="entry name" value="Hexokinase_N"/>
</dbReference>
<dbReference type="EC" id="2.7.1.-" evidence="6"/>
<sequence length="527" mass="59117">MTSPGRYWFESFFEFWTRSRIGRALSIMVTSTLRLIHHSFPNTLQQRSHHVNERRFEKTMDGFAAEVRALFESPLADNRLLQMSTQLQQEYRQRLQDSDICMLPSYMHSLPSGNELGDFLALDVGGSTFRIALIRLAGFKNGNDTLQIRQIRSFVIDKKIRDLKGLAFFNWMAERIEEILSEYNQMEGTTNAHLEMGLAWSFPIDQTSPRSGKVLAMGKGFNATHGVEGRDLSELIMEACSARGLNVQMRAIVNDSAATLLAQAYRNPSTRMSLILGTGTNVGIYLPVSALAKERFGDRPESWFSVANEVLVNTEISMFGKHILPTTKWDDELNAKCARPDFQPFEYLTTGRYLGEIVRLVLVDAITNAGLFEGHMPDRLNEPYAFDTKIIAAFESDKSQTLSTASALFLKSHPLRITPRPSELRFIRNVSQWVSHRATTYLAVVLHALWAFRTAEEGSQIGKDMEMAVACHGTIIEKYPQFLLNTQQQLDDLCLLSGAKKGAVALEIAPESSIFGAAVAVACIQDP</sequence>
<dbReference type="GO" id="GO:0006006">
    <property type="term" value="P:glucose metabolic process"/>
    <property type="evidence" value="ECO:0007669"/>
    <property type="project" value="TreeGrafter"/>
</dbReference>
<name>A0AAQ3M319_9PEZI</name>
<evidence type="ECO:0000256" key="3">
    <source>
        <dbReference type="ARBA" id="ARBA00022741"/>
    </source>
</evidence>
<dbReference type="EMBL" id="CP138582">
    <property type="protein sequence ID" value="WPG99914.1"/>
    <property type="molecule type" value="Genomic_DNA"/>
</dbReference>
<keyword evidence="6" id="KW-0324">Glycolysis</keyword>
<dbReference type="GO" id="GO:0004340">
    <property type="term" value="F:glucokinase activity"/>
    <property type="evidence" value="ECO:0007669"/>
    <property type="project" value="TreeGrafter"/>
</dbReference>
<evidence type="ECO:0000256" key="6">
    <source>
        <dbReference type="RuleBase" id="RU362007"/>
    </source>
</evidence>
<gene>
    <name evidence="9" type="ORF">R9X50_00273500</name>
</gene>
<keyword evidence="10" id="KW-1185">Reference proteome</keyword>
<evidence type="ECO:0000256" key="5">
    <source>
        <dbReference type="ARBA" id="ARBA00022840"/>
    </source>
</evidence>
<dbReference type="Gene3D" id="3.40.367.20">
    <property type="match status" value="1"/>
</dbReference>
<keyword evidence="5 6" id="KW-0067">ATP-binding</keyword>
<organism evidence="9 10">
    <name type="scientific">Acrodontium crateriforme</name>
    <dbReference type="NCBI Taxonomy" id="150365"/>
    <lineage>
        <taxon>Eukaryota</taxon>
        <taxon>Fungi</taxon>
        <taxon>Dikarya</taxon>
        <taxon>Ascomycota</taxon>
        <taxon>Pezizomycotina</taxon>
        <taxon>Dothideomycetes</taxon>
        <taxon>Dothideomycetidae</taxon>
        <taxon>Mycosphaerellales</taxon>
        <taxon>Teratosphaeriaceae</taxon>
        <taxon>Acrodontium</taxon>
    </lineage>
</organism>
<dbReference type="GO" id="GO:0005739">
    <property type="term" value="C:mitochondrion"/>
    <property type="evidence" value="ECO:0007669"/>
    <property type="project" value="TreeGrafter"/>
</dbReference>
<dbReference type="PANTHER" id="PTHR19443">
    <property type="entry name" value="HEXOKINASE"/>
    <property type="match status" value="1"/>
</dbReference>
<dbReference type="GO" id="GO:0005536">
    <property type="term" value="F:D-glucose binding"/>
    <property type="evidence" value="ECO:0007669"/>
    <property type="project" value="InterPro"/>
</dbReference>
<keyword evidence="4 6" id="KW-0418">Kinase</keyword>
<accession>A0AAQ3M319</accession>
<evidence type="ECO:0000259" key="8">
    <source>
        <dbReference type="Pfam" id="PF03727"/>
    </source>
</evidence>
<dbReference type="GO" id="GO:0019158">
    <property type="term" value="F:mannokinase activity"/>
    <property type="evidence" value="ECO:0007669"/>
    <property type="project" value="TreeGrafter"/>
</dbReference>
<evidence type="ECO:0000313" key="10">
    <source>
        <dbReference type="Proteomes" id="UP001303373"/>
    </source>
</evidence>
<keyword evidence="2 6" id="KW-0808">Transferase</keyword>
<feature type="domain" description="Hexokinase C-terminal" evidence="8">
    <location>
        <begin position="271"/>
        <end position="523"/>
    </location>
</feature>
<dbReference type="Gene3D" id="3.30.420.40">
    <property type="match status" value="1"/>
</dbReference>
<feature type="domain" description="Hexokinase N-terminal" evidence="7">
    <location>
        <begin position="75"/>
        <end position="265"/>
    </location>
</feature>
<reference evidence="9 10" key="1">
    <citation type="submission" date="2023-11" db="EMBL/GenBank/DDBJ databases">
        <title>An acidophilic fungus is an integral part of prey digestion in a carnivorous sundew plant.</title>
        <authorList>
            <person name="Tsai I.J."/>
        </authorList>
    </citation>
    <scope>NUCLEOTIDE SEQUENCE [LARGE SCALE GENOMIC DNA]</scope>
    <source>
        <strain evidence="9">169a</strain>
    </source>
</reference>
<dbReference type="PANTHER" id="PTHR19443:SF24">
    <property type="entry name" value="PHOSPHOTRANSFERASE"/>
    <property type="match status" value="1"/>
</dbReference>
<proteinExistence type="inferred from homology"/>
<keyword evidence="3 6" id="KW-0547">Nucleotide-binding</keyword>
<dbReference type="Pfam" id="PF03727">
    <property type="entry name" value="Hexokinase_2"/>
    <property type="match status" value="1"/>
</dbReference>
<dbReference type="PRINTS" id="PR00475">
    <property type="entry name" value="HEXOKINASE"/>
</dbReference>
<protein>
    <recommendedName>
        <fullName evidence="6">Phosphotransferase</fullName>
        <ecNumber evidence="6">2.7.1.-</ecNumber>
    </recommendedName>
</protein>
<dbReference type="InterPro" id="IPR001312">
    <property type="entry name" value="Hexokinase"/>
</dbReference>
<evidence type="ECO:0000259" key="7">
    <source>
        <dbReference type="Pfam" id="PF00349"/>
    </source>
</evidence>